<comment type="similarity">
    <text evidence="1">Belongs to the SS18 family.</text>
</comment>
<feature type="domain" description="PX" evidence="3">
    <location>
        <begin position="165"/>
        <end position="288"/>
    </location>
</feature>
<feature type="compositionally biased region" description="Low complexity" evidence="2">
    <location>
        <begin position="511"/>
        <end position="521"/>
    </location>
</feature>
<accession>A0A0D2X0X8</accession>
<keyword evidence="5" id="KW-1185">Reference proteome</keyword>
<gene>
    <name evidence="4" type="ORF">CAOG_001258</name>
</gene>
<sequence length="589" mass="63997">MFSDRQKKTQQDRDDWLPNEAERQEDFAFTPALLQQLLDENQVLQYTIVSFQNARRPDEVLRYQQKLHNNLTIISRLLSFIPGVDKKLEVIEQEEETELNRIQRDRKSRKGQFQADPVKYPRFFETSQAHSESSASADDQEAAMAHGDGDSSAPESIKNATGVEISVPSAKEIAGTMEDFFVSHTEYSVIVRTTRREFKKQKHTDAEVIQFTVPRRYTEFVEFQEKMRREVRDIALPGVPQKTLFVSESDVDSRRQTFDKLMRMIAAHPTAAVSHTLLRFLGVPIRDAKELSITNVSQKEQQQQRQAAAVAAGSSTALAVENQQNGTASAIQSRQRAATEDDEDPFGASSETVFKPATSKPAVAVKTKPAAAATATTKQNLFAGMDDSTDESTDPLGATSIDEDRASITAQPGSRGEPSVKRPSSSAFHPDSLSASSKANNVADSIKSEIVHDDDDLFVPAGSGSESAHVNESDAVLFGPKRAAVVPDKPEDNSALFKIDDNLDDLFAAPTKPKPAAVKPTIASPKPASTARPAAAVTKPAAALDDDDDLFSMVKPAAGASASLGGGVESIADYIAASKGRDSASVDLF</sequence>
<dbReference type="GO" id="GO:0035091">
    <property type="term" value="F:phosphatidylinositol binding"/>
    <property type="evidence" value="ECO:0007669"/>
    <property type="project" value="InterPro"/>
</dbReference>
<dbReference type="OrthoDB" id="10254720at2759"/>
<dbReference type="SMART" id="SM00312">
    <property type="entry name" value="PX"/>
    <property type="match status" value="1"/>
</dbReference>
<evidence type="ECO:0000313" key="5">
    <source>
        <dbReference type="Proteomes" id="UP000008743"/>
    </source>
</evidence>
<organism evidence="4 5">
    <name type="scientific">Capsaspora owczarzaki (strain ATCC 30864)</name>
    <dbReference type="NCBI Taxonomy" id="595528"/>
    <lineage>
        <taxon>Eukaryota</taxon>
        <taxon>Filasterea</taxon>
        <taxon>Capsaspora</taxon>
    </lineage>
</organism>
<dbReference type="InterPro" id="IPR001683">
    <property type="entry name" value="PX_dom"/>
</dbReference>
<dbReference type="PROSITE" id="PS50195">
    <property type="entry name" value="PX"/>
    <property type="match status" value="1"/>
</dbReference>
<feature type="compositionally biased region" description="Low complexity" evidence="2">
    <location>
        <begin position="127"/>
        <end position="146"/>
    </location>
</feature>
<dbReference type="InterPro" id="IPR039701">
    <property type="entry name" value="HS1BP3"/>
</dbReference>
<dbReference type="EMBL" id="KE346361">
    <property type="protein sequence ID" value="KJE89834.1"/>
    <property type="molecule type" value="Genomic_DNA"/>
</dbReference>
<dbReference type="Pfam" id="PF05030">
    <property type="entry name" value="SSXT"/>
    <property type="match status" value="1"/>
</dbReference>
<evidence type="ECO:0000256" key="2">
    <source>
        <dbReference type="SAM" id="MobiDB-lite"/>
    </source>
</evidence>
<evidence type="ECO:0000313" key="4">
    <source>
        <dbReference type="EMBL" id="KJE89834.1"/>
    </source>
</evidence>
<evidence type="ECO:0000259" key="3">
    <source>
        <dbReference type="PROSITE" id="PS50195"/>
    </source>
</evidence>
<feature type="compositionally biased region" description="Polar residues" evidence="2">
    <location>
        <begin position="322"/>
        <end position="336"/>
    </location>
</feature>
<dbReference type="PANTHER" id="PTHR14431">
    <property type="entry name" value="HCLS1-BINDING PROTEIN 3"/>
    <property type="match status" value="1"/>
</dbReference>
<dbReference type="RefSeq" id="XP_004349778.2">
    <property type="nucleotide sequence ID" value="XM_004349728.2"/>
</dbReference>
<dbReference type="AlphaFoldDB" id="A0A0D2X0X8"/>
<dbReference type="SUPFAM" id="SSF64268">
    <property type="entry name" value="PX domain"/>
    <property type="match status" value="1"/>
</dbReference>
<dbReference type="Proteomes" id="UP000008743">
    <property type="component" value="Unassembled WGS sequence"/>
</dbReference>
<feature type="region of interest" description="Disordered" evidence="2">
    <location>
        <begin position="126"/>
        <end position="156"/>
    </location>
</feature>
<feature type="region of interest" description="Disordered" evidence="2">
    <location>
        <begin position="511"/>
        <end position="535"/>
    </location>
</feature>
<name>A0A0D2X0X8_CAPO3</name>
<feature type="region of interest" description="Disordered" evidence="2">
    <location>
        <begin position="322"/>
        <end position="440"/>
    </location>
</feature>
<feature type="compositionally biased region" description="Polar residues" evidence="2">
    <location>
        <begin position="422"/>
        <end position="440"/>
    </location>
</feature>
<evidence type="ECO:0000256" key="1">
    <source>
        <dbReference type="ARBA" id="ARBA00007945"/>
    </source>
</evidence>
<protein>
    <recommendedName>
        <fullName evidence="3">PX domain-containing protein</fullName>
    </recommendedName>
</protein>
<dbReference type="Gene3D" id="3.30.1520.10">
    <property type="entry name" value="Phox-like domain"/>
    <property type="match status" value="1"/>
</dbReference>
<dbReference type="InParanoid" id="A0A0D2X0X8"/>
<feature type="compositionally biased region" description="Low complexity" evidence="2">
    <location>
        <begin position="360"/>
        <end position="378"/>
    </location>
</feature>
<dbReference type="InterPro" id="IPR007726">
    <property type="entry name" value="SS18_N"/>
</dbReference>
<proteinExistence type="inferred from homology"/>
<reference evidence="5" key="1">
    <citation type="submission" date="2011-02" db="EMBL/GenBank/DDBJ databases">
        <title>The Genome Sequence of Capsaspora owczarzaki ATCC 30864.</title>
        <authorList>
            <person name="Russ C."/>
            <person name="Cuomo C."/>
            <person name="Burger G."/>
            <person name="Gray M.W."/>
            <person name="Holland P.W.H."/>
            <person name="King N."/>
            <person name="Lang F.B.F."/>
            <person name="Roger A.J."/>
            <person name="Ruiz-Trillo I."/>
            <person name="Young S.K."/>
            <person name="Zeng Q."/>
            <person name="Gargeya S."/>
            <person name="Alvarado L."/>
            <person name="Berlin A."/>
            <person name="Chapman S.B."/>
            <person name="Chen Z."/>
            <person name="Freedman E."/>
            <person name="Gellesch M."/>
            <person name="Goldberg J."/>
            <person name="Griggs A."/>
            <person name="Gujja S."/>
            <person name="Heilman E."/>
            <person name="Heiman D."/>
            <person name="Howarth C."/>
            <person name="Mehta T."/>
            <person name="Neiman D."/>
            <person name="Pearson M."/>
            <person name="Roberts A."/>
            <person name="Saif S."/>
            <person name="Shea T."/>
            <person name="Shenoy N."/>
            <person name="Sisk P."/>
            <person name="Stolte C."/>
            <person name="Sykes S."/>
            <person name="White J."/>
            <person name="Yandava C."/>
            <person name="Haas B."/>
            <person name="Nusbaum C."/>
            <person name="Birren B."/>
        </authorList>
    </citation>
    <scope>NUCLEOTIDE SEQUENCE</scope>
    <source>
        <strain evidence="5">ATCC 30864</strain>
    </source>
</reference>
<dbReference type="Pfam" id="PF00787">
    <property type="entry name" value="PX"/>
    <property type="match status" value="1"/>
</dbReference>
<dbReference type="InterPro" id="IPR036871">
    <property type="entry name" value="PX_dom_sf"/>
</dbReference>
<dbReference type="PANTHER" id="PTHR14431:SF1">
    <property type="entry name" value="HCLS1-BINDING PROTEIN 3"/>
    <property type="match status" value="1"/>
</dbReference>